<accession>A0A839Y3F3</accession>
<gene>
    <name evidence="1" type="ORF">FHX36_001627</name>
</gene>
<protein>
    <submittedName>
        <fullName evidence="1">Uncharacterized protein</fullName>
    </submittedName>
</protein>
<dbReference type="RefSeq" id="WP_181428641.1">
    <property type="nucleotide sequence ID" value="NZ_JACIBU010000001.1"/>
</dbReference>
<dbReference type="EMBL" id="JACIBU010000001">
    <property type="protein sequence ID" value="MBB3675892.1"/>
    <property type="molecule type" value="Genomic_DNA"/>
</dbReference>
<dbReference type="Proteomes" id="UP000580718">
    <property type="component" value="Unassembled WGS sequence"/>
</dbReference>
<proteinExistence type="predicted"/>
<dbReference type="AlphaFoldDB" id="A0A839Y3F3"/>
<evidence type="ECO:0000313" key="1">
    <source>
        <dbReference type="EMBL" id="MBB3675892.1"/>
    </source>
</evidence>
<reference evidence="1 2" key="1">
    <citation type="submission" date="2020-08" db="EMBL/GenBank/DDBJ databases">
        <title>Sequencing the genomes of 1000 actinobacteria strains.</title>
        <authorList>
            <person name="Klenk H.-P."/>
        </authorList>
    </citation>
    <scope>NUCLEOTIDE SEQUENCE [LARGE SCALE GENOMIC DNA]</scope>
    <source>
        <strain evidence="1 2">DSM 16678</strain>
    </source>
</reference>
<evidence type="ECO:0000313" key="2">
    <source>
        <dbReference type="Proteomes" id="UP000580718"/>
    </source>
</evidence>
<organism evidence="1 2">
    <name type="scientific">Modestobacter versicolor</name>
    <dbReference type="NCBI Taxonomy" id="429133"/>
    <lineage>
        <taxon>Bacteria</taxon>
        <taxon>Bacillati</taxon>
        <taxon>Actinomycetota</taxon>
        <taxon>Actinomycetes</taxon>
        <taxon>Geodermatophilales</taxon>
        <taxon>Geodermatophilaceae</taxon>
        <taxon>Modestobacter</taxon>
    </lineage>
</organism>
<sequence>MSEVTDPRAQFRELPDPVLPAEAVETVDTRRVPEHDLRADEERFLHNAG</sequence>
<name>A0A839Y3F3_9ACTN</name>
<comment type="caution">
    <text evidence="1">The sequence shown here is derived from an EMBL/GenBank/DDBJ whole genome shotgun (WGS) entry which is preliminary data.</text>
</comment>